<feature type="region of interest" description="Disordered" evidence="5">
    <location>
        <begin position="89"/>
        <end position="116"/>
    </location>
</feature>
<evidence type="ECO:0000256" key="4">
    <source>
        <dbReference type="ARBA" id="ARBA00023136"/>
    </source>
</evidence>
<dbReference type="PANTHER" id="PTHR21706:SF15">
    <property type="entry name" value="TRANSMEMBRANE PROTEIN 65"/>
    <property type="match status" value="1"/>
</dbReference>
<dbReference type="PANTHER" id="PTHR21706">
    <property type="entry name" value="TRANSMEMBRANE PROTEIN 65"/>
    <property type="match status" value="1"/>
</dbReference>
<dbReference type="AlphaFoldDB" id="A0AA35QWT6"/>
<name>A0AA35QWT6_GEOBA</name>
<evidence type="ECO:0000256" key="5">
    <source>
        <dbReference type="SAM" id="MobiDB-lite"/>
    </source>
</evidence>
<dbReference type="GO" id="GO:0016020">
    <property type="term" value="C:membrane"/>
    <property type="evidence" value="ECO:0007669"/>
    <property type="project" value="UniProtKB-SubCell"/>
</dbReference>
<keyword evidence="3" id="KW-1133">Transmembrane helix</keyword>
<feature type="compositionally biased region" description="Basic and acidic residues" evidence="5">
    <location>
        <begin position="95"/>
        <end position="114"/>
    </location>
</feature>
<evidence type="ECO:0000256" key="3">
    <source>
        <dbReference type="ARBA" id="ARBA00022989"/>
    </source>
</evidence>
<gene>
    <name evidence="6" type="ORF">GBAR_LOCUS1323</name>
</gene>
<evidence type="ECO:0000313" key="6">
    <source>
        <dbReference type="EMBL" id="CAI7993796.1"/>
    </source>
</evidence>
<evidence type="ECO:0000256" key="2">
    <source>
        <dbReference type="ARBA" id="ARBA00022692"/>
    </source>
</evidence>
<protein>
    <submittedName>
        <fullName evidence="6">Transmembrane protein 65</fullName>
    </submittedName>
</protein>
<keyword evidence="2 6" id="KW-0812">Transmembrane</keyword>
<evidence type="ECO:0000313" key="7">
    <source>
        <dbReference type="Proteomes" id="UP001174909"/>
    </source>
</evidence>
<keyword evidence="4" id="KW-0472">Membrane</keyword>
<evidence type="ECO:0000256" key="1">
    <source>
        <dbReference type="ARBA" id="ARBA00004141"/>
    </source>
</evidence>
<comment type="subcellular location">
    <subcellularLocation>
        <location evidence="1">Membrane</location>
        <topology evidence="1">Multi-pass membrane protein</topology>
    </subcellularLocation>
</comment>
<dbReference type="GO" id="GO:0005739">
    <property type="term" value="C:mitochondrion"/>
    <property type="evidence" value="ECO:0007669"/>
    <property type="project" value="TreeGrafter"/>
</dbReference>
<dbReference type="Proteomes" id="UP001174909">
    <property type="component" value="Unassembled WGS sequence"/>
</dbReference>
<proteinExistence type="predicted"/>
<dbReference type="InterPro" id="IPR019537">
    <property type="entry name" value="TMEM65"/>
</dbReference>
<reference evidence="6" key="1">
    <citation type="submission" date="2023-03" db="EMBL/GenBank/DDBJ databases">
        <authorList>
            <person name="Steffen K."/>
            <person name="Cardenas P."/>
        </authorList>
    </citation>
    <scope>NUCLEOTIDE SEQUENCE</scope>
</reference>
<comment type="caution">
    <text evidence="6">The sequence shown here is derived from an EMBL/GenBank/DDBJ whole genome shotgun (WGS) entry which is preliminary data.</text>
</comment>
<keyword evidence="7" id="KW-1185">Reference proteome</keyword>
<organism evidence="6 7">
    <name type="scientific">Geodia barretti</name>
    <name type="common">Barrett's horny sponge</name>
    <dbReference type="NCBI Taxonomy" id="519541"/>
    <lineage>
        <taxon>Eukaryota</taxon>
        <taxon>Metazoa</taxon>
        <taxon>Porifera</taxon>
        <taxon>Demospongiae</taxon>
        <taxon>Heteroscleromorpha</taxon>
        <taxon>Tetractinellida</taxon>
        <taxon>Astrophorina</taxon>
        <taxon>Geodiidae</taxon>
        <taxon>Geodia</taxon>
    </lineage>
</organism>
<accession>A0AA35QWT6</accession>
<sequence length="185" mass="20395">MASSFASGLRLWTPVGRRIIPQRCRALAQAPACCGNHHPFCSGPPLSFSIIIIRCTHSSVAVSNYRKQLATQEGANEFLSSLSGTQRSNLGSALVREEERENGKTGEEERENGKTEVVPPSWKQLRLLCYQNMLPFIGFGFLDNFIMITVADRIQETMGVMFLSHDNGGCRDGEHGVRSCRTGSC</sequence>
<dbReference type="EMBL" id="CASHTH010000196">
    <property type="protein sequence ID" value="CAI7993796.1"/>
    <property type="molecule type" value="Genomic_DNA"/>
</dbReference>
<dbReference type="Pfam" id="PF10507">
    <property type="entry name" value="TMEM65"/>
    <property type="match status" value="1"/>
</dbReference>